<name>A0A8S5UE91_9CAUD</name>
<accession>A0A8S5UE91</accession>
<feature type="compositionally biased region" description="Low complexity" evidence="1">
    <location>
        <begin position="19"/>
        <end position="28"/>
    </location>
</feature>
<organism evidence="2">
    <name type="scientific">Siphoviridae sp. ctdj515</name>
    <dbReference type="NCBI Taxonomy" id="2825582"/>
    <lineage>
        <taxon>Viruses</taxon>
        <taxon>Duplodnaviria</taxon>
        <taxon>Heunggongvirae</taxon>
        <taxon>Uroviricota</taxon>
        <taxon>Caudoviricetes</taxon>
    </lineage>
</organism>
<feature type="region of interest" description="Disordered" evidence="1">
    <location>
        <begin position="1"/>
        <end position="50"/>
    </location>
</feature>
<sequence>MRPNLRSSTGPTARASHNGGRPRPGAARTRWTQTPASSPPRPSGLPTPGSCSVISVNGAVEGVEDDSPRALILDRVILGSGRRGRERGASFGGVAFVGCDLLDVCAVEQVLAGLAGHLLDRSDAACADSLMHSPLGDAEHVGDLRDIHKLICRHVHSIAWFSDMHKSACA</sequence>
<protein>
    <submittedName>
        <fullName evidence="2">Uncharacterized protein</fullName>
    </submittedName>
</protein>
<evidence type="ECO:0000256" key="1">
    <source>
        <dbReference type="SAM" id="MobiDB-lite"/>
    </source>
</evidence>
<feature type="compositionally biased region" description="Polar residues" evidence="1">
    <location>
        <begin position="1"/>
        <end position="11"/>
    </location>
</feature>
<dbReference type="EMBL" id="BK016073">
    <property type="protein sequence ID" value="DAF92792.1"/>
    <property type="molecule type" value="Genomic_DNA"/>
</dbReference>
<proteinExistence type="predicted"/>
<reference evidence="2" key="1">
    <citation type="journal article" date="2021" name="Proc. Natl. Acad. Sci. U.S.A.">
        <title>A Catalog of Tens of Thousands of Viruses from Human Metagenomes Reveals Hidden Associations with Chronic Diseases.</title>
        <authorList>
            <person name="Tisza M.J."/>
            <person name="Buck C.B."/>
        </authorList>
    </citation>
    <scope>NUCLEOTIDE SEQUENCE</scope>
    <source>
        <strain evidence="2">Ctdj515</strain>
    </source>
</reference>
<evidence type="ECO:0000313" key="2">
    <source>
        <dbReference type="EMBL" id="DAF92792.1"/>
    </source>
</evidence>